<feature type="domain" description="AMP-dependent synthetase/ligase" evidence="1">
    <location>
        <begin position="99"/>
        <end position="294"/>
    </location>
</feature>
<dbReference type="Gene3D" id="3.40.50.12780">
    <property type="entry name" value="N-terminal domain of ligase-like"/>
    <property type="match status" value="1"/>
</dbReference>
<dbReference type="InterPro" id="IPR000873">
    <property type="entry name" value="AMP-dep_synth/lig_dom"/>
</dbReference>
<organism evidence="2 3">
    <name type="scientific">Desulfosporosinus fructosivorans</name>
    <dbReference type="NCBI Taxonomy" id="2018669"/>
    <lineage>
        <taxon>Bacteria</taxon>
        <taxon>Bacillati</taxon>
        <taxon>Bacillota</taxon>
        <taxon>Clostridia</taxon>
        <taxon>Eubacteriales</taxon>
        <taxon>Desulfitobacteriaceae</taxon>
        <taxon>Desulfosporosinus</taxon>
    </lineage>
</organism>
<dbReference type="GO" id="GO:0016874">
    <property type="term" value="F:ligase activity"/>
    <property type="evidence" value="ECO:0007669"/>
    <property type="project" value="UniProtKB-KW"/>
</dbReference>
<keyword evidence="3" id="KW-1185">Reference proteome</keyword>
<protein>
    <submittedName>
        <fullName evidence="2">Phenylacetate--CoA ligase family protein</fullName>
    </submittedName>
</protein>
<proteinExistence type="predicted"/>
<evidence type="ECO:0000313" key="2">
    <source>
        <dbReference type="EMBL" id="TGE39288.1"/>
    </source>
</evidence>
<gene>
    <name evidence="2" type="ORF">E4K67_07565</name>
</gene>
<dbReference type="InterPro" id="IPR042099">
    <property type="entry name" value="ANL_N_sf"/>
</dbReference>
<reference evidence="2 3" key="1">
    <citation type="submission" date="2019-03" db="EMBL/GenBank/DDBJ databases">
        <title>Draft Genome Sequence of Desulfosporosinus fructosivorans Strain 63.6F, Isolated from Marine Sediment in the Baltic Sea.</title>
        <authorList>
            <person name="Hausmann B."/>
            <person name="Vandieken V."/>
            <person name="Pjevac P."/>
            <person name="Schreck K."/>
            <person name="Herbold C.W."/>
            <person name="Loy A."/>
        </authorList>
    </citation>
    <scope>NUCLEOTIDE SEQUENCE [LARGE SCALE GENOMIC DNA]</scope>
    <source>
        <strain evidence="2 3">63.6F</strain>
    </source>
</reference>
<keyword evidence="2" id="KW-0436">Ligase</keyword>
<dbReference type="AlphaFoldDB" id="A0A4Z0R914"/>
<accession>A0A4Z0R914</accession>
<dbReference type="PANTHER" id="PTHR43845">
    <property type="entry name" value="BLR5969 PROTEIN"/>
    <property type="match status" value="1"/>
</dbReference>
<dbReference type="Pfam" id="PF00501">
    <property type="entry name" value="AMP-binding"/>
    <property type="match status" value="1"/>
</dbReference>
<evidence type="ECO:0000259" key="1">
    <source>
        <dbReference type="Pfam" id="PF00501"/>
    </source>
</evidence>
<sequence>MIKRSPLEAWIHQKISGVARGSLTTAQLERYQVRQLNAVIAKVREQSRFYREHLKDVGAGGISRIEDIGRLPFTTSKDLFRDPTAFSCVSQQQISRVMTISTSGTTGEPKRIFYTAEDQEATIDYFQHGMANLACAGDRVLILLPSELPGSVGDLLQKALDRLGATGIKHGVVVDPEKVLMVMEKEQANVLVGIPVQILILARYQNSLKTFSTQLKSILLSTDYVPGAIVSVLEETWNCRVFNHYGASEMGLGGAVQCEALGGYHLRESDLFFEIVDSNTGQSVPDGEYGEIIFTSLTAQGMPLIRYRTGDISRFIPQPCQCGTVLKTMDLVIGRLADEISLKSGIILRQGDFDEALFPLAGVLDFRVSVTSERRKDLIDIEVNLAKTANVVSLQDIYNVLENLPGIKSAIDRNELTIQIKVETERFNRGAAKRVMQHVT</sequence>
<dbReference type="RefSeq" id="WP_135545783.1">
    <property type="nucleotide sequence ID" value="NZ_SPQQ01000002.1"/>
</dbReference>
<name>A0A4Z0R914_9FIRM</name>
<dbReference type="PANTHER" id="PTHR43845:SF1">
    <property type="entry name" value="BLR5969 PROTEIN"/>
    <property type="match status" value="1"/>
</dbReference>
<dbReference type="Proteomes" id="UP000298460">
    <property type="component" value="Unassembled WGS sequence"/>
</dbReference>
<comment type="caution">
    <text evidence="2">The sequence shown here is derived from an EMBL/GenBank/DDBJ whole genome shotgun (WGS) entry which is preliminary data.</text>
</comment>
<dbReference type="SUPFAM" id="SSF56801">
    <property type="entry name" value="Acetyl-CoA synthetase-like"/>
    <property type="match status" value="1"/>
</dbReference>
<dbReference type="NCBIfam" id="NF045666">
    <property type="entry name" value="DVU1553_fam_AMP"/>
    <property type="match status" value="1"/>
</dbReference>
<dbReference type="EMBL" id="SPQQ01000002">
    <property type="protein sequence ID" value="TGE39288.1"/>
    <property type="molecule type" value="Genomic_DNA"/>
</dbReference>
<evidence type="ECO:0000313" key="3">
    <source>
        <dbReference type="Proteomes" id="UP000298460"/>
    </source>
</evidence>
<dbReference type="OrthoDB" id="580775at2"/>